<dbReference type="PANTHER" id="PTHR22838">
    <property type="entry name" value="WD REPEAT PROTEIN 26-RELATED"/>
    <property type="match status" value="1"/>
</dbReference>
<dbReference type="GO" id="GO:0005737">
    <property type="term" value="C:cytoplasm"/>
    <property type="evidence" value="ECO:0007669"/>
    <property type="project" value="UniProtKB-SubCell"/>
</dbReference>
<dbReference type="PANTHER" id="PTHR22838:SF0">
    <property type="entry name" value="WD REPEAT-CONTAINING PROTEIN 26"/>
    <property type="match status" value="1"/>
</dbReference>
<evidence type="ECO:0000313" key="8">
    <source>
        <dbReference type="EMBL" id="CAG2189135.1"/>
    </source>
</evidence>
<dbReference type="InterPro" id="IPR051350">
    <property type="entry name" value="WD_repeat-ST_regulator"/>
</dbReference>
<dbReference type="InterPro" id="IPR036322">
    <property type="entry name" value="WD40_repeat_dom_sf"/>
</dbReference>
<reference evidence="8" key="1">
    <citation type="submission" date="2021-03" db="EMBL/GenBank/DDBJ databases">
        <authorList>
            <person name="Bekaert M."/>
        </authorList>
    </citation>
    <scope>NUCLEOTIDE SEQUENCE</scope>
</reference>
<dbReference type="SUPFAM" id="SSF50978">
    <property type="entry name" value="WD40 repeat-like"/>
    <property type="match status" value="1"/>
</dbReference>
<dbReference type="PROSITE" id="PS50896">
    <property type="entry name" value="LISH"/>
    <property type="match status" value="1"/>
</dbReference>
<evidence type="ECO:0000259" key="7">
    <source>
        <dbReference type="PROSITE" id="PS50897"/>
    </source>
</evidence>
<keyword evidence="2" id="KW-0963">Cytoplasm</keyword>
<organism evidence="8 9">
    <name type="scientific">Mytilus edulis</name>
    <name type="common">Blue mussel</name>
    <dbReference type="NCBI Taxonomy" id="6550"/>
    <lineage>
        <taxon>Eukaryota</taxon>
        <taxon>Metazoa</taxon>
        <taxon>Spiralia</taxon>
        <taxon>Lophotrochozoa</taxon>
        <taxon>Mollusca</taxon>
        <taxon>Bivalvia</taxon>
        <taxon>Autobranchia</taxon>
        <taxon>Pteriomorphia</taxon>
        <taxon>Mytilida</taxon>
        <taxon>Mytiloidea</taxon>
        <taxon>Mytilidae</taxon>
        <taxon>Mytilinae</taxon>
        <taxon>Mytilus</taxon>
    </lineage>
</organism>
<dbReference type="Pfam" id="PF00400">
    <property type="entry name" value="WD40"/>
    <property type="match status" value="4"/>
</dbReference>
<feature type="repeat" description="WD" evidence="5">
    <location>
        <begin position="305"/>
        <end position="336"/>
    </location>
</feature>
<dbReference type="InterPro" id="IPR001680">
    <property type="entry name" value="WD40_rpt"/>
</dbReference>
<evidence type="ECO:0000256" key="4">
    <source>
        <dbReference type="ARBA" id="ARBA00022737"/>
    </source>
</evidence>
<dbReference type="InterPro" id="IPR006595">
    <property type="entry name" value="CTLH_C"/>
</dbReference>
<name>A0A8S3Q1L2_MYTED</name>
<keyword evidence="9" id="KW-1185">Reference proteome</keyword>
<evidence type="ECO:0000256" key="2">
    <source>
        <dbReference type="ARBA" id="ARBA00022490"/>
    </source>
</evidence>
<gene>
    <name evidence="8" type="ORF">MEDL_4559</name>
</gene>
<evidence type="ECO:0000256" key="6">
    <source>
        <dbReference type="SAM" id="MobiDB-lite"/>
    </source>
</evidence>
<dbReference type="PROSITE" id="PS50294">
    <property type="entry name" value="WD_REPEATS_REGION"/>
    <property type="match status" value="1"/>
</dbReference>
<feature type="repeat" description="WD" evidence="5">
    <location>
        <begin position="259"/>
        <end position="293"/>
    </location>
</feature>
<proteinExistence type="predicted"/>
<protein>
    <submittedName>
        <fullName evidence="8">WDR26</fullName>
    </submittedName>
</protein>
<dbReference type="Proteomes" id="UP000683360">
    <property type="component" value="Unassembled WGS sequence"/>
</dbReference>
<dbReference type="EMBL" id="CAJPWZ010000285">
    <property type="protein sequence ID" value="CAG2189135.1"/>
    <property type="molecule type" value="Genomic_DNA"/>
</dbReference>
<sequence>MQSNGCPQHNGTSGEPASTSQQNGACLTVPNGQHNDNPSQTKPMSQTDQDIVRLIAQHLRGLGLDQTAEQLIKESGCMLEHPAAARLRSHVMDGEWVKAESDLEDLKSLIESSHGLIKMKFMILEQKYLELLEDGREMEALHCLRHELTPMKYNTERVHELSSYMMCCNAEDLRKTANWTGKGVDSRSLLIERLQSFLPPTVMLPPRRLLTLLNQAVELQKDKCPYHNTKIDNNLDAVSLLIDHVCSREQFPSTTIQILTDHCDEVWFCRFSPDGTKLATGSKDGSLIIWEIDMVTYELKHRRSFENHAYGVSFIAWSPDSTHIVACGPDDCSDLWMWNIETGTLRFKMSQSQEDSLTTAAWHADGKKFVTGGIRGQFYQCDLDGNIMDSWEGVRVQSMAFQVDGKYVLAADTHHRIRGYNFDELTDFNIIQEDQPIMSFTLNEPGRLALLNVATQGVHLWDIKDKLLLRKFQGVTQGFYTIHSCFGGLNQDFVASGSEDHKVYIWHLRREMPISALEGHSRTVNCVHWNSKLPGMLASASDDGTVMAVRNQAEVHLYNSTSSVVLAANYLCDLIGHNSFRNNNKSTVSLTTSTLGTTYQLCLIKHLHQEQQQINCVICNIYIENYIKSIVSYKISITSTPGTTTN</sequence>
<dbReference type="PROSITE" id="PS00678">
    <property type="entry name" value="WD_REPEATS_1"/>
    <property type="match status" value="1"/>
</dbReference>
<dbReference type="InterPro" id="IPR019775">
    <property type="entry name" value="WD40_repeat_CS"/>
</dbReference>
<dbReference type="OrthoDB" id="972532at2759"/>
<dbReference type="InterPro" id="IPR015943">
    <property type="entry name" value="WD40/YVTN_repeat-like_dom_sf"/>
</dbReference>
<dbReference type="PROSITE" id="PS50082">
    <property type="entry name" value="WD_REPEATS_2"/>
    <property type="match status" value="2"/>
</dbReference>
<dbReference type="GO" id="GO:0034657">
    <property type="term" value="C:GID complex"/>
    <property type="evidence" value="ECO:0007669"/>
    <property type="project" value="TreeGrafter"/>
</dbReference>
<keyword evidence="4" id="KW-0677">Repeat</keyword>
<feature type="domain" description="CTLH" evidence="7">
    <location>
        <begin position="80"/>
        <end position="139"/>
    </location>
</feature>
<comment type="caution">
    <text evidence="8">The sequence shown here is derived from an EMBL/GenBank/DDBJ whole genome shotgun (WGS) entry which is preliminary data.</text>
</comment>
<dbReference type="InterPro" id="IPR006594">
    <property type="entry name" value="LisH"/>
</dbReference>
<evidence type="ECO:0000313" key="9">
    <source>
        <dbReference type="Proteomes" id="UP000683360"/>
    </source>
</evidence>
<feature type="region of interest" description="Disordered" evidence="6">
    <location>
        <begin position="1"/>
        <end position="45"/>
    </location>
</feature>
<keyword evidence="3 5" id="KW-0853">WD repeat</keyword>
<dbReference type="AlphaFoldDB" id="A0A8S3Q1L2"/>
<comment type="subcellular location">
    <subcellularLocation>
        <location evidence="1">Cytoplasm</location>
    </subcellularLocation>
</comment>
<dbReference type="SMART" id="SM00320">
    <property type="entry name" value="WD40"/>
    <property type="match status" value="6"/>
</dbReference>
<accession>A0A8S3Q1L2</accession>
<dbReference type="PROSITE" id="PS50897">
    <property type="entry name" value="CTLH"/>
    <property type="match status" value="1"/>
</dbReference>
<dbReference type="SMART" id="SM00668">
    <property type="entry name" value="CTLH"/>
    <property type="match status" value="1"/>
</dbReference>
<dbReference type="FunFam" id="2.130.10.10:FF:000087">
    <property type="entry name" value="WD repeat-containing protein 26 homolog"/>
    <property type="match status" value="1"/>
</dbReference>
<evidence type="ECO:0000256" key="5">
    <source>
        <dbReference type="PROSITE-ProRule" id="PRU00221"/>
    </source>
</evidence>
<evidence type="ECO:0000256" key="3">
    <source>
        <dbReference type="ARBA" id="ARBA00022574"/>
    </source>
</evidence>
<dbReference type="GO" id="GO:0043161">
    <property type="term" value="P:proteasome-mediated ubiquitin-dependent protein catabolic process"/>
    <property type="evidence" value="ECO:0007669"/>
    <property type="project" value="TreeGrafter"/>
</dbReference>
<dbReference type="Pfam" id="PF23627">
    <property type="entry name" value="LisH_WDR26"/>
    <property type="match status" value="1"/>
</dbReference>
<evidence type="ECO:0000256" key="1">
    <source>
        <dbReference type="ARBA" id="ARBA00004496"/>
    </source>
</evidence>
<dbReference type="Gene3D" id="2.130.10.10">
    <property type="entry name" value="YVTN repeat-like/Quinoprotein amine dehydrogenase"/>
    <property type="match status" value="1"/>
</dbReference>